<dbReference type="GO" id="GO:0055085">
    <property type="term" value="P:transmembrane transport"/>
    <property type="evidence" value="ECO:0007669"/>
    <property type="project" value="InterPro"/>
</dbReference>
<keyword evidence="5 7" id="KW-1133">Transmembrane helix</keyword>
<dbReference type="InterPro" id="IPR035906">
    <property type="entry name" value="MetI-like_sf"/>
</dbReference>
<dbReference type="EMBL" id="AP023354">
    <property type="protein sequence ID" value="BCJ26509.1"/>
    <property type="molecule type" value="Genomic_DNA"/>
</dbReference>
<protein>
    <submittedName>
        <fullName evidence="9">Glycerol-3-phosphate ABC transporter permease</fullName>
    </submittedName>
</protein>
<evidence type="ECO:0000256" key="5">
    <source>
        <dbReference type="ARBA" id="ARBA00022989"/>
    </source>
</evidence>
<dbReference type="InterPro" id="IPR000515">
    <property type="entry name" value="MetI-like"/>
</dbReference>
<feature type="transmembrane region" description="Helical" evidence="7">
    <location>
        <begin position="100"/>
        <end position="121"/>
    </location>
</feature>
<dbReference type="PROSITE" id="PS50928">
    <property type="entry name" value="ABC_TM1"/>
    <property type="match status" value="1"/>
</dbReference>
<evidence type="ECO:0000313" key="9">
    <source>
        <dbReference type="EMBL" id="BCJ26509.1"/>
    </source>
</evidence>
<keyword evidence="2 7" id="KW-0813">Transport</keyword>
<evidence type="ECO:0000256" key="7">
    <source>
        <dbReference type="RuleBase" id="RU363032"/>
    </source>
</evidence>
<dbReference type="AlphaFoldDB" id="A0A810KVY6"/>
<proteinExistence type="inferred from homology"/>
<reference evidence="9" key="1">
    <citation type="submission" date="2020-08" db="EMBL/GenBank/DDBJ databases">
        <title>Whole genome shotgun sequence of Actinocatenispora sera NBRC 101916.</title>
        <authorList>
            <person name="Komaki H."/>
            <person name="Tamura T."/>
        </authorList>
    </citation>
    <scope>NUCLEOTIDE SEQUENCE</scope>
    <source>
        <strain evidence="9">NBRC 101916</strain>
    </source>
</reference>
<dbReference type="Gene3D" id="1.10.3720.10">
    <property type="entry name" value="MetI-like"/>
    <property type="match status" value="1"/>
</dbReference>
<feature type="domain" description="ABC transmembrane type-1" evidence="8">
    <location>
        <begin position="65"/>
        <end position="255"/>
    </location>
</feature>
<keyword evidence="4 7" id="KW-0812">Transmembrane</keyword>
<comment type="similarity">
    <text evidence="7">Belongs to the binding-protein-dependent transport system permease family.</text>
</comment>
<sequence length="270" mass="30041">MRRILLYAALVLIAAVFIMPLYWLFSSAVKPSGEIYRFPLQWIPRHLHWSNFTNAWHDAPFGSFFINSIVVTLIGTAIKMVLATGSAYAFTFLPFPFKRVFFALILGTLMTPGTITLLTNYLTASDLGWVDTYAGLIVPGAGSAFGMFLLRQQMKSLPREVFEAAQMDGAGHLRILVRMVIPMSRPMMITVTLISVIEVWNDFIWPLIITTTTQMRTLPIGLLYLKSQEGYNDWGAIMAGTVMVAAPMLILFLLAQRYIVAGFSGGAVKG</sequence>
<dbReference type="PANTHER" id="PTHR43744:SF13">
    <property type="entry name" value="SN-GLYCEROL-3-PHOSPHATE TRANSPORT INTEGRAL MEMBRANE PROTEIN ABC TRANSPORTER UGPE-RELATED"/>
    <property type="match status" value="1"/>
</dbReference>
<dbReference type="RefSeq" id="WP_035297049.1">
    <property type="nucleotide sequence ID" value="NZ_AP023354.1"/>
</dbReference>
<dbReference type="Pfam" id="PF00528">
    <property type="entry name" value="BPD_transp_1"/>
    <property type="match status" value="1"/>
</dbReference>
<evidence type="ECO:0000256" key="6">
    <source>
        <dbReference type="ARBA" id="ARBA00023136"/>
    </source>
</evidence>
<dbReference type="CDD" id="cd06261">
    <property type="entry name" value="TM_PBP2"/>
    <property type="match status" value="1"/>
</dbReference>
<evidence type="ECO:0000313" key="10">
    <source>
        <dbReference type="Proteomes" id="UP000680750"/>
    </source>
</evidence>
<dbReference type="SUPFAM" id="SSF161098">
    <property type="entry name" value="MetI-like"/>
    <property type="match status" value="1"/>
</dbReference>
<dbReference type="PANTHER" id="PTHR43744">
    <property type="entry name" value="ABC TRANSPORTER PERMEASE PROTEIN MG189-RELATED-RELATED"/>
    <property type="match status" value="1"/>
</dbReference>
<evidence type="ECO:0000256" key="2">
    <source>
        <dbReference type="ARBA" id="ARBA00022448"/>
    </source>
</evidence>
<evidence type="ECO:0000256" key="4">
    <source>
        <dbReference type="ARBA" id="ARBA00022692"/>
    </source>
</evidence>
<keyword evidence="6 7" id="KW-0472">Membrane</keyword>
<evidence type="ECO:0000256" key="1">
    <source>
        <dbReference type="ARBA" id="ARBA00004651"/>
    </source>
</evidence>
<dbReference type="KEGG" id="aser:Asera_06170"/>
<feature type="transmembrane region" description="Helical" evidence="7">
    <location>
        <begin position="237"/>
        <end position="259"/>
    </location>
</feature>
<comment type="subcellular location">
    <subcellularLocation>
        <location evidence="1 7">Cell membrane</location>
        <topology evidence="1 7">Multi-pass membrane protein</topology>
    </subcellularLocation>
</comment>
<name>A0A810KVY6_9ACTN</name>
<gene>
    <name evidence="9" type="ORF">Asera_06170</name>
</gene>
<dbReference type="Proteomes" id="UP000680750">
    <property type="component" value="Chromosome"/>
</dbReference>
<feature type="transmembrane region" description="Helical" evidence="7">
    <location>
        <begin position="133"/>
        <end position="150"/>
    </location>
</feature>
<evidence type="ECO:0000259" key="8">
    <source>
        <dbReference type="PROSITE" id="PS50928"/>
    </source>
</evidence>
<keyword evidence="10" id="KW-1185">Reference proteome</keyword>
<evidence type="ECO:0000256" key="3">
    <source>
        <dbReference type="ARBA" id="ARBA00022475"/>
    </source>
</evidence>
<keyword evidence="3" id="KW-1003">Cell membrane</keyword>
<feature type="transmembrane region" description="Helical" evidence="7">
    <location>
        <begin position="64"/>
        <end position="88"/>
    </location>
</feature>
<dbReference type="GO" id="GO:0005886">
    <property type="term" value="C:plasma membrane"/>
    <property type="evidence" value="ECO:0007669"/>
    <property type="project" value="UniProtKB-SubCell"/>
</dbReference>
<feature type="transmembrane region" description="Helical" evidence="7">
    <location>
        <begin position="5"/>
        <end position="25"/>
    </location>
</feature>
<organism evidence="9 10">
    <name type="scientific">Actinocatenispora sera</name>
    <dbReference type="NCBI Taxonomy" id="390989"/>
    <lineage>
        <taxon>Bacteria</taxon>
        <taxon>Bacillati</taxon>
        <taxon>Actinomycetota</taxon>
        <taxon>Actinomycetes</taxon>
        <taxon>Micromonosporales</taxon>
        <taxon>Micromonosporaceae</taxon>
        <taxon>Actinocatenispora</taxon>
    </lineage>
</organism>
<accession>A0A810KVY6</accession>